<evidence type="ECO:0000313" key="4">
    <source>
        <dbReference type="Proteomes" id="UP000824681"/>
    </source>
</evidence>
<dbReference type="InterPro" id="IPR011646">
    <property type="entry name" value="KAP_P-loop"/>
</dbReference>
<name>A0ABX8TQL3_9ACTN</name>
<keyword evidence="4" id="KW-1185">Reference proteome</keyword>
<dbReference type="SUPFAM" id="SSF52540">
    <property type="entry name" value="P-loop containing nucleoside triphosphate hydrolases"/>
    <property type="match status" value="1"/>
</dbReference>
<feature type="transmembrane region" description="Helical" evidence="1">
    <location>
        <begin position="317"/>
        <end position="336"/>
    </location>
</feature>
<protein>
    <submittedName>
        <fullName evidence="3">KAP family P-loop domain protein</fullName>
    </submittedName>
</protein>
<keyword evidence="1" id="KW-1133">Transmembrane helix</keyword>
<proteinExistence type="predicted"/>
<dbReference type="InterPro" id="IPR027417">
    <property type="entry name" value="P-loop_NTPase"/>
</dbReference>
<organism evidence="3 4">
    <name type="scientific">Nonomuraea coxensis DSM 45129</name>
    <dbReference type="NCBI Taxonomy" id="1122611"/>
    <lineage>
        <taxon>Bacteria</taxon>
        <taxon>Bacillati</taxon>
        <taxon>Actinomycetota</taxon>
        <taxon>Actinomycetes</taxon>
        <taxon>Streptosporangiales</taxon>
        <taxon>Streptosporangiaceae</taxon>
        <taxon>Nonomuraea</taxon>
    </lineage>
</organism>
<evidence type="ECO:0000256" key="1">
    <source>
        <dbReference type="SAM" id="Phobius"/>
    </source>
</evidence>
<reference evidence="3 4" key="1">
    <citation type="journal article" date="2021" name="ACS Chem. Biol.">
        <title>Genomic-Led Discovery of a Novel Glycopeptide Antibiotic by Nonomuraea coxensis DSM 45129.</title>
        <authorList>
            <person name="Yushchuk O."/>
            <person name="Vior N.M."/>
            <person name="Andreo-Vidal A."/>
            <person name="Berini F."/>
            <person name="Ruckert C."/>
            <person name="Busche T."/>
            <person name="Binda E."/>
            <person name="Kalinowski J."/>
            <person name="Truman A.W."/>
            <person name="Marinelli F."/>
        </authorList>
    </citation>
    <scope>NUCLEOTIDE SEQUENCE [LARGE SCALE GENOMIC DNA]</scope>
    <source>
        <strain evidence="3 4">DSM 45129</strain>
    </source>
</reference>
<sequence>MLPITPVGVEMDGKNDRLSSEELEQVARELLENDAEMEYDAGLHREILDKVRLRSGQLATLLSEEIAVVEEASRAMRRFWVVAALALLAAVLLVAGAALWSDGTPFASRTANVTFASGLAVLGAVAFVARWTAIRRRGVSAARELRTALLAPLRALIRLVISELQDDEVRWGGTLRTSKAPALVELHLQDTIPSRTYERLRTFIGEHESSAIGLAGARGSGKTTLMRQLRLDKNLDFHVALVSAPVQYSAVEFTRLIHNELAQVGLKPGEAALIRHRMVAPTLRAVLRTLLASVVLFFMIALWIYDKNRPVPDALDLGWTGFAAVVLGALIIGFMLSRGWVLFQSRTKLTVPPRTTRELCLQQLEFLRWSTTVERSASTALKIGGTGFDGGGKLSRTEREITHAESVQALRQFIDQLLALSNKPVVICVDELDKLANPAEAVDAINGLKDLFHVAKAHFVLSVSTDAMHSFAARGVPVRDVFDSAFDTIIGVGPLSMKESQTLLSRRARDFSTVFVLFCHAWSGGHARDLIRTARACVDLKRELRAGEEATVALLSRRVLRKDLREVVDATVEKLRGDDGNEEMLDQVLAFQESLENESAPLYDLVEAGAFPPDGGPVAPEAQPAATLAPYARIAALCERLFSVSRPPAAWQSEAMGQAVMALAEARSSLGRHPREIERRLKRAVEACDRV</sequence>
<feature type="transmembrane region" description="Helical" evidence="1">
    <location>
        <begin position="285"/>
        <end position="305"/>
    </location>
</feature>
<feature type="transmembrane region" description="Helical" evidence="1">
    <location>
        <begin position="113"/>
        <end position="133"/>
    </location>
</feature>
<evidence type="ECO:0000313" key="3">
    <source>
        <dbReference type="EMBL" id="QYC37668.1"/>
    </source>
</evidence>
<keyword evidence="1" id="KW-0472">Membrane</keyword>
<dbReference type="EMBL" id="CP068985">
    <property type="protein sequence ID" value="QYC37668.1"/>
    <property type="molecule type" value="Genomic_DNA"/>
</dbReference>
<feature type="domain" description="KAP NTPase" evidence="2">
    <location>
        <begin position="207"/>
        <end position="468"/>
    </location>
</feature>
<dbReference type="Pfam" id="PF07693">
    <property type="entry name" value="KAP_NTPase"/>
    <property type="match status" value="1"/>
</dbReference>
<accession>A0ABX8TQL3</accession>
<feature type="transmembrane region" description="Helical" evidence="1">
    <location>
        <begin position="79"/>
        <end position="101"/>
    </location>
</feature>
<keyword evidence="1" id="KW-0812">Transmembrane</keyword>
<dbReference type="Proteomes" id="UP000824681">
    <property type="component" value="Chromosome"/>
</dbReference>
<evidence type="ECO:0000259" key="2">
    <source>
        <dbReference type="Pfam" id="PF07693"/>
    </source>
</evidence>
<gene>
    <name evidence="3" type="ORF">Nocox_00145</name>
</gene>